<dbReference type="Proteomes" id="UP000185874">
    <property type="component" value="Unassembled WGS sequence"/>
</dbReference>
<evidence type="ECO:0000313" key="2">
    <source>
        <dbReference type="Proteomes" id="UP000185874"/>
    </source>
</evidence>
<organism evidence="1 2">
    <name type="scientific">Candidatus Shapirobacteria bacterium RBG_13_44_7</name>
    <dbReference type="NCBI Taxonomy" id="1802149"/>
    <lineage>
        <taxon>Bacteria</taxon>
        <taxon>Candidatus Shapironibacteriota</taxon>
    </lineage>
</organism>
<dbReference type="EMBL" id="MGDJ01000006">
    <property type="protein sequence ID" value="OGL54084.1"/>
    <property type="molecule type" value="Genomic_DNA"/>
</dbReference>
<name>A0A1F7SLI9_9BACT</name>
<comment type="caution">
    <text evidence="1">The sequence shown here is derived from an EMBL/GenBank/DDBJ whole genome shotgun (WGS) entry which is preliminary data.</text>
</comment>
<protein>
    <submittedName>
        <fullName evidence="1">Uncharacterized protein</fullName>
    </submittedName>
</protein>
<sequence length="146" mass="16705">MRQVIVLALLILIGVNLYFRFFVSGPLLQAKIYASSPSLGDRYYGTLQLWYLSAQSGDWDTADKLATRLNPVDLEFYRSHHAPAKLKIIQNQLTLKPDKTVEDWLELARVQLNLNKVSAAINSLSTAHLLDPIRNDIEKMYFELKN</sequence>
<gene>
    <name evidence="1" type="ORF">A3K55_02535</name>
</gene>
<dbReference type="AlphaFoldDB" id="A0A1F7SLI9"/>
<proteinExistence type="predicted"/>
<reference evidence="1 2" key="1">
    <citation type="journal article" date="2016" name="Nat. Commun.">
        <title>Thousands of microbial genomes shed light on interconnected biogeochemical processes in an aquifer system.</title>
        <authorList>
            <person name="Anantharaman K."/>
            <person name="Brown C.T."/>
            <person name="Hug L.A."/>
            <person name="Sharon I."/>
            <person name="Castelle C.J."/>
            <person name="Probst A.J."/>
            <person name="Thomas B.C."/>
            <person name="Singh A."/>
            <person name="Wilkins M.J."/>
            <person name="Karaoz U."/>
            <person name="Brodie E.L."/>
            <person name="Williams K.H."/>
            <person name="Hubbard S.S."/>
            <person name="Banfield J.F."/>
        </authorList>
    </citation>
    <scope>NUCLEOTIDE SEQUENCE [LARGE SCALE GENOMIC DNA]</scope>
</reference>
<accession>A0A1F7SLI9</accession>
<evidence type="ECO:0000313" key="1">
    <source>
        <dbReference type="EMBL" id="OGL54084.1"/>
    </source>
</evidence>